<evidence type="ECO:0000313" key="3">
    <source>
        <dbReference type="EMBL" id="TXK64848.1"/>
    </source>
</evidence>
<feature type="domain" description="SnoaL-like" evidence="2">
    <location>
        <begin position="32"/>
        <end position="136"/>
    </location>
</feature>
<evidence type="ECO:0000259" key="2">
    <source>
        <dbReference type="Pfam" id="PF12680"/>
    </source>
</evidence>
<reference evidence="3 4" key="1">
    <citation type="submission" date="2019-08" db="EMBL/GenBank/DDBJ databases">
        <authorList>
            <person name="Karlyshev A.V."/>
        </authorList>
    </citation>
    <scope>NUCLEOTIDE SEQUENCE [LARGE SCALE GENOMIC DNA]</scope>
    <source>
        <strain evidence="3 4">Alg18-2.2</strain>
    </source>
</reference>
<comment type="caution">
    <text evidence="3">The sequence shown here is derived from an EMBL/GenBank/DDBJ whole genome shotgun (WGS) entry which is preliminary data.</text>
</comment>
<accession>A0A5C8KWV4</accession>
<dbReference type="AlphaFoldDB" id="A0A5C8KWV4"/>
<dbReference type="InterPro" id="IPR032710">
    <property type="entry name" value="NTF2-like_dom_sf"/>
</dbReference>
<dbReference type="Pfam" id="PF12680">
    <property type="entry name" value="SnoaL_2"/>
    <property type="match status" value="1"/>
</dbReference>
<dbReference type="Proteomes" id="UP000321248">
    <property type="component" value="Unassembled WGS sequence"/>
</dbReference>
<dbReference type="EMBL" id="VRTS01000002">
    <property type="protein sequence ID" value="TXK64848.1"/>
    <property type="molecule type" value="Genomic_DNA"/>
</dbReference>
<organism evidence="3 4">
    <name type="scientific">Alkalisalibacterium limincola</name>
    <dbReference type="NCBI Taxonomy" id="2699169"/>
    <lineage>
        <taxon>Bacteria</taxon>
        <taxon>Pseudomonadati</taxon>
        <taxon>Pseudomonadota</taxon>
        <taxon>Gammaproteobacteria</taxon>
        <taxon>Lysobacterales</taxon>
        <taxon>Lysobacteraceae</taxon>
        <taxon>Alkalisalibacterium</taxon>
    </lineage>
</organism>
<sequence length="155" mass="16885">MKIRTIFPTLLGLLVLAGPTEASNPDEVAERVRGLIQASNAQDVDSILASTTEDFRWMMVKGDRVEVEVDGRTDLESWLHAYYGATPGARSEIGEVLVDGSYATTIETMHWSTPEGDERKQSATSVYHVNDEGLIRAVWYFPAQGPADGPATGGE</sequence>
<evidence type="ECO:0000256" key="1">
    <source>
        <dbReference type="SAM" id="SignalP"/>
    </source>
</evidence>
<feature type="signal peptide" evidence="1">
    <location>
        <begin position="1"/>
        <end position="22"/>
    </location>
</feature>
<keyword evidence="1" id="KW-0732">Signal</keyword>
<dbReference type="OrthoDB" id="6387446at2"/>
<dbReference type="SUPFAM" id="SSF54427">
    <property type="entry name" value="NTF2-like"/>
    <property type="match status" value="1"/>
</dbReference>
<dbReference type="RefSeq" id="WP_147890768.1">
    <property type="nucleotide sequence ID" value="NZ_VRTS01000002.1"/>
</dbReference>
<name>A0A5C8KWV4_9GAMM</name>
<gene>
    <name evidence="3" type="ORF">FU658_03140</name>
</gene>
<keyword evidence="4" id="KW-1185">Reference proteome</keyword>
<dbReference type="Gene3D" id="3.10.450.50">
    <property type="match status" value="1"/>
</dbReference>
<proteinExistence type="predicted"/>
<feature type="chain" id="PRO_5023135780" evidence="1">
    <location>
        <begin position="23"/>
        <end position="155"/>
    </location>
</feature>
<dbReference type="InterPro" id="IPR037401">
    <property type="entry name" value="SnoaL-like"/>
</dbReference>
<protein>
    <submittedName>
        <fullName evidence="3">Nuclear transport factor 2 family protein</fullName>
    </submittedName>
</protein>
<evidence type="ECO:0000313" key="4">
    <source>
        <dbReference type="Proteomes" id="UP000321248"/>
    </source>
</evidence>